<reference evidence="1 2" key="1">
    <citation type="journal article" date="2022" name="Hortic Res">
        <title>A haplotype resolved chromosomal level avocado genome allows analysis of novel avocado genes.</title>
        <authorList>
            <person name="Nath O."/>
            <person name="Fletcher S.J."/>
            <person name="Hayward A."/>
            <person name="Shaw L.M."/>
            <person name="Masouleh A.K."/>
            <person name="Furtado A."/>
            <person name="Henry R.J."/>
            <person name="Mitter N."/>
        </authorList>
    </citation>
    <scope>NUCLEOTIDE SEQUENCE [LARGE SCALE GENOMIC DNA]</scope>
    <source>
        <strain evidence="2">cv. Hass</strain>
    </source>
</reference>
<protein>
    <submittedName>
        <fullName evidence="1">Uncharacterized protein</fullName>
    </submittedName>
</protein>
<comment type="caution">
    <text evidence="1">The sequence shown here is derived from an EMBL/GenBank/DDBJ whole genome shotgun (WGS) entry which is preliminary data.</text>
</comment>
<dbReference type="EMBL" id="CM056820">
    <property type="protein sequence ID" value="KAJ8615072.1"/>
    <property type="molecule type" value="Genomic_DNA"/>
</dbReference>
<evidence type="ECO:0000313" key="1">
    <source>
        <dbReference type="EMBL" id="KAJ8615072.1"/>
    </source>
</evidence>
<dbReference type="Proteomes" id="UP001234297">
    <property type="component" value="Chromosome 12"/>
</dbReference>
<name>A0ACC2K1S4_PERAE</name>
<organism evidence="1 2">
    <name type="scientific">Persea americana</name>
    <name type="common">Avocado</name>
    <dbReference type="NCBI Taxonomy" id="3435"/>
    <lineage>
        <taxon>Eukaryota</taxon>
        <taxon>Viridiplantae</taxon>
        <taxon>Streptophyta</taxon>
        <taxon>Embryophyta</taxon>
        <taxon>Tracheophyta</taxon>
        <taxon>Spermatophyta</taxon>
        <taxon>Magnoliopsida</taxon>
        <taxon>Magnoliidae</taxon>
        <taxon>Laurales</taxon>
        <taxon>Lauraceae</taxon>
        <taxon>Persea</taxon>
    </lineage>
</organism>
<evidence type="ECO:0000313" key="2">
    <source>
        <dbReference type="Proteomes" id="UP001234297"/>
    </source>
</evidence>
<sequence length="209" mass="22494">MNVQLQPEFLVNEVFPPSPPHIVHMGVEETVSLAVSSPTPIISDSVEEASVPEEFLLVPLVHTEAVGNTEDIQIVKHPPAVHEGLHVNTINDPTNVQLQPEETSEARLIVHEGDETVQFPSTKLGDTTLQAKTIDPFINKEAASTEQLPIAVNSGEMILEPPAQFSEVQDQLPLKSTSQLEAEGDQSNTIASELPAVPEPSTAMHGIGL</sequence>
<keyword evidence="2" id="KW-1185">Reference proteome</keyword>
<accession>A0ACC2K1S4</accession>
<gene>
    <name evidence="1" type="ORF">MRB53_034444</name>
</gene>
<proteinExistence type="predicted"/>